<proteinExistence type="predicted"/>
<dbReference type="EnsemblPlants" id="evm.model.07.1572">
    <property type="protein sequence ID" value="cds.evm.model.07.1572"/>
    <property type="gene ID" value="evm.TU.07.1572"/>
</dbReference>
<accession>A0A803Q373</accession>
<name>A0A803Q373_CANSA</name>
<organism evidence="1 2">
    <name type="scientific">Cannabis sativa</name>
    <name type="common">Hemp</name>
    <name type="synonym">Marijuana</name>
    <dbReference type="NCBI Taxonomy" id="3483"/>
    <lineage>
        <taxon>Eukaryota</taxon>
        <taxon>Viridiplantae</taxon>
        <taxon>Streptophyta</taxon>
        <taxon>Embryophyta</taxon>
        <taxon>Tracheophyta</taxon>
        <taxon>Spermatophyta</taxon>
        <taxon>Magnoliopsida</taxon>
        <taxon>eudicotyledons</taxon>
        <taxon>Gunneridae</taxon>
        <taxon>Pentapetalae</taxon>
        <taxon>rosids</taxon>
        <taxon>fabids</taxon>
        <taxon>Rosales</taxon>
        <taxon>Cannabaceae</taxon>
        <taxon>Cannabis</taxon>
    </lineage>
</organism>
<dbReference type="Gramene" id="evm.model.07.1572">
    <property type="protein sequence ID" value="cds.evm.model.07.1572"/>
    <property type="gene ID" value="evm.TU.07.1572"/>
</dbReference>
<reference evidence="1" key="2">
    <citation type="submission" date="2021-03" db="UniProtKB">
        <authorList>
            <consortium name="EnsemblPlants"/>
        </authorList>
    </citation>
    <scope>IDENTIFICATION</scope>
</reference>
<keyword evidence="2" id="KW-1185">Reference proteome</keyword>
<evidence type="ECO:0000313" key="1">
    <source>
        <dbReference type="EnsemblPlants" id="cds.evm.model.07.1572"/>
    </source>
</evidence>
<reference evidence="1" key="1">
    <citation type="submission" date="2018-11" db="EMBL/GenBank/DDBJ databases">
        <authorList>
            <person name="Grassa J C."/>
        </authorList>
    </citation>
    <scope>NUCLEOTIDE SEQUENCE [LARGE SCALE GENOMIC DNA]</scope>
</reference>
<sequence length="292" mass="33226">MAMVIGVIPQIVFRKPFLNTIWGCWDNWQLVGSEVEEAVLSFLNSGKILKEIKATTITLIPKFELSKECSLISDNLCCNVYTKVPLSMPGLVRLYGRKNCKPSCMIEIDLRKAYDTVKWDFIEEMLAAFGFPSMEYLSRILKKIGEWPGFKFHDRCSSLKLNHLCFAEYLLILSNGDSVSTMLMLKGLLPNEQKTAIYCSGMANVEVNRILDASNFKRSTLPFRYLGIPICSKKISKTECKELLEKMEMLARSQDMAAIENQSRILTLLADKHKKYQGYFSNSKEYAESSVG</sequence>
<dbReference type="PANTHER" id="PTHR33116">
    <property type="entry name" value="REVERSE TRANSCRIPTASE ZINC-BINDING DOMAIN-CONTAINING PROTEIN-RELATED-RELATED"/>
    <property type="match status" value="1"/>
</dbReference>
<dbReference type="EMBL" id="UZAU01000670">
    <property type="status" value="NOT_ANNOTATED_CDS"/>
    <property type="molecule type" value="Genomic_DNA"/>
</dbReference>
<dbReference type="AlphaFoldDB" id="A0A803Q373"/>
<evidence type="ECO:0008006" key="3">
    <source>
        <dbReference type="Google" id="ProtNLM"/>
    </source>
</evidence>
<dbReference type="Proteomes" id="UP000596661">
    <property type="component" value="Chromosome 7"/>
</dbReference>
<dbReference type="PANTHER" id="PTHR33116:SF84">
    <property type="entry name" value="RNA-DIRECTED DNA POLYMERASE"/>
    <property type="match status" value="1"/>
</dbReference>
<evidence type="ECO:0000313" key="2">
    <source>
        <dbReference type="Proteomes" id="UP000596661"/>
    </source>
</evidence>
<protein>
    <recommendedName>
        <fullName evidence="3">Reverse transcriptase domain-containing protein</fullName>
    </recommendedName>
</protein>